<evidence type="ECO:0000313" key="3">
    <source>
        <dbReference type="EMBL" id="UOD51554.1"/>
    </source>
</evidence>
<dbReference type="Proteomes" id="UP000831607">
    <property type="component" value="Chromosome"/>
</dbReference>
<evidence type="ECO:0000256" key="1">
    <source>
        <dbReference type="ARBA" id="ARBA00006484"/>
    </source>
</evidence>
<dbReference type="Pfam" id="PF13561">
    <property type="entry name" value="adh_short_C2"/>
    <property type="match status" value="1"/>
</dbReference>
<dbReference type="InterPro" id="IPR036291">
    <property type="entry name" value="NAD(P)-bd_dom_sf"/>
</dbReference>
<organism evidence="3 4">
    <name type="scientific">Orrella daihaiensis</name>
    <dbReference type="NCBI Taxonomy" id="2782176"/>
    <lineage>
        <taxon>Bacteria</taxon>
        <taxon>Pseudomonadati</taxon>
        <taxon>Pseudomonadota</taxon>
        <taxon>Betaproteobacteria</taxon>
        <taxon>Burkholderiales</taxon>
        <taxon>Alcaligenaceae</taxon>
        <taxon>Orrella</taxon>
    </lineage>
</organism>
<keyword evidence="2" id="KW-0560">Oxidoreductase</keyword>
<sequence>MLITGASRGIGAATALLAAEHGYQVAVNYVSNDAAAKAVVQSIESVGGIAKTFKANVANNHEVVELFEAIDSTFGTLDVLVNNAGILETFSILDADPQAVHRTFEANVFSLYYCSREAVKRMSTANGGRGGVIINMSSAAAKLCSMPGGNAYSASKSAVDGFNLALANEVGELGIRVNAIRPGLIATDIQNGRGGLAVATELARTLVPMKRIGQPEEIAQAVIWLASDQASYVHGATLDVGGGR</sequence>
<evidence type="ECO:0000256" key="2">
    <source>
        <dbReference type="ARBA" id="ARBA00023002"/>
    </source>
</evidence>
<name>A0ABY4AMK8_9BURK</name>
<dbReference type="PANTHER" id="PTHR43639">
    <property type="entry name" value="OXIDOREDUCTASE, SHORT-CHAIN DEHYDROGENASE/REDUCTASE FAMILY (AFU_ORTHOLOGUE AFUA_5G02870)"/>
    <property type="match status" value="1"/>
</dbReference>
<dbReference type="PANTHER" id="PTHR43639:SF1">
    <property type="entry name" value="SHORT-CHAIN DEHYDROGENASE_REDUCTASE FAMILY PROTEIN"/>
    <property type="match status" value="1"/>
</dbReference>
<dbReference type="PRINTS" id="PR00080">
    <property type="entry name" value="SDRFAMILY"/>
</dbReference>
<dbReference type="SUPFAM" id="SSF51735">
    <property type="entry name" value="NAD(P)-binding Rossmann-fold domains"/>
    <property type="match status" value="1"/>
</dbReference>
<gene>
    <name evidence="3" type="ORF">DHf2319_04010</name>
</gene>
<accession>A0ABY4AMK8</accession>
<dbReference type="PROSITE" id="PS00061">
    <property type="entry name" value="ADH_SHORT"/>
    <property type="match status" value="1"/>
</dbReference>
<dbReference type="PRINTS" id="PR00081">
    <property type="entry name" value="GDHRDH"/>
</dbReference>
<comment type="similarity">
    <text evidence="1">Belongs to the short-chain dehydrogenases/reductases (SDR) family.</text>
</comment>
<protein>
    <submittedName>
        <fullName evidence="3">SDR family oxidoreductase</fullName>
    </submittedName>
</protein>
<dbReference type="InterPro" id="IPR020904">
    <property type="entry name" value="Sc_DH/Rdtase_CS"/>
</dbReference>
<keyword evidence="4" id="KW-1185">Reference proteome</keyword>
<reference evidence="3 4" key="1">
    <citation type="submission" date="2020-11" db="EMBL/GenBank/DDBJ databases">
        <title>Algicoccus daihaiensis sp.nov., isolated from Daihai Lake in Inner Mongolia.</title>
        <authorList>
            <person name="Kai J."/>
        </authorList>
    </citation>
    <scope>NUCLEOTIDE SEQUENCE [LARGE SCALE GENOMIC DNA]</scope>
    <source>
        <strain evidence="4">f23</strain>
    </source>
</reference>
<proteinExistence type="inferred from homology"/>
<evidence type="ECO:0000313" key="4">
    <source>
        <dbReference type="Proteomes" id="UP000831607"/>
    </source>
</evidence>
<dbReference type="Gene3D" id="3.40.50.720">
    <property type="entry name" value="NAD(P)-binding Rossmann-like Domain"/>
    <property type="match status" value="1"/>
</dbReference>
<dbReference type="EMBL" id="CP063982">
    <property type="protein sequence ID" value="UOD51554.1"/>
    <property type="molecule type" value="Genomic_DNA"/>
</dbReference>
<dbReference type="InterPro" id="IPR002347">
    <property type="entry name" value="SDR_fam"/>
</dbReference>